<feature type="domain" description="Mannosyl-glycoprotein endo-beta-N-acetylglucosamidase-like" evidence="5">
    <location>
        <begin position="83"/>
        <end position="243"/>
    </location>
</feature>
<feature type="region of interest" description="Disordered" evidence="3">
    <location>
        <begin position="33"/>
        <end position="55"/>
    </location>
</feature>
<feature type="compositionally biased region" description="Polar residues" evidence="3">
    <location>
        <begin position="33"/>
        <end position="42"/>
    </location>
</feature>
<sequence length="281" mass="32235">MKKKVLFTILMMITITLPSLAVGAPIKELQRSQTTDSSNYLENRNEEIRENQPVKEEQVVEVPTSYLADKTFEKVDEEVDTALLIKNQKIEDFIQAISGFAERLASKYDLYASVMIAQAILESGAGSSRLSEAPFYNLFGIKGDYKGRSIVMETQEDDGEGHFYIIEALFRHYPSYEESLEDYARLLKKGLVGNSDFYKGAWKNETNNYQEATAFLTGKYATDIQYAEKLNQLIAVYQLTNHDEYSKEEINERQKDNCSTIDELKKNEYSIRINSIRELTN</sequence>
<comment type="similarity">
    <text evidence="1">Belongs to the glycosyl hydrolase 73 family.</text>
</comment>
<gene>
    <name evidence="6" type="ORF">ATZ35_13605</name>
</gene>
<evidence type="ECO:0000313" key="7">
    <source>
        <dbReference type="Proteomes" id="UP000067523"/>
    </source>
</evidence>
<feature type="signal peptide" evidence="4">
    <location>
        <begin position="1"/>
        <end position="21"/>
    </location>
</feature>
<protein>
    <recommendedName>
        <fullName evidence="5">Mannosyl-glycoprotein endo-beta-N-acetylglucosamidase-like domain-containing protein</fullName>
    </recommendedName>
</protein>
<dbReference type="Pfam" id="PF01832">
    <property type="entry name" value="Glucosaminidase"/>
    <property type="match status" value="1"/>
</dbReference>
<proteinExistence type="inferred from homology"/>
<name>A0A0U2XDC5_9ENTE</name>
<evidence type="ECO:0000259" key="5">
    <source>
        <dbReference type="SMART" id="SM00047"/>
    </source>
</evidence>
<dbReference type="GO" id="GO:0004040">
    <property type="term" value="F:amidase activity"/>
    <property type="evidence" value="ECO:0007669"/>
    <property type="project" value="InterPro"/>
</dbReference>
<feature type="chain" id="PRO_5038463739" description="Mannosyl-glycoprotein endo-beta-N-acetylglucosamidase-like domain-containing protein" evidence="4">
    <location>
        <begin position="22"/>
        <end position="281"/>
    </location>
</feature>
<feature type="compositionally biased region" description="Basic and acidic residues" evidence="3">
    <location>
        <begin position="43"/>
        <end position="55"/>
    </location>
</feature>
<dbReference type="InterPro" id="IPR002901">
    <property type="entry name" value="MGlyc_endo_b_GlcNAc-like_dom"/>
</dbReference>
<organism evidence="6 7">
    <name type="scientific">Enterococcus rotai</name>
    <dbReference type="NCBI Taxonomy" id="118060"/>
    <lineage>
        <taxon>Bacteria</taxon>
        <taxon>Bacillati</taxon>
        <taxon>Bacillota</taxon>
        <taxon>Bacilli</taxon>
        <taxon>Lactobacillales</taxon>
        <taxon>Enterococcaceae</taxon>
        <taxon>Enterococcus</taxon>
    </lineage>
</organism>
<dbReference type="InterPro" id="IPR051056">
    <property type="entry name" value="Glycosyl_Hydrolase_73"/>
</dbReference>
<evidence type="ECO:0000256" key="3">
    <source>
        <dbReference type="SAM" id="MobiDB-lite"/>
    </source>
</evidence>
<dbReference type="EMBL" id="CP013655">
    <property type="protein sequence ID" value="ALS38144.1"/>
    <property type="molecule type" value="Genomic_DNA"/>
</dbReference>
<dbReference type="PANTHER" id="PTHR33308">
    <property type="entry name" value="PEPTIDOGLYCAN HYDROLASE FLGJ"/>
    <property type="match status" value="1"/>
</dbReference>
<accession>A0A0U2XDC5</accession>
<dbReference type="KEGG" id="erx:ATZ35_13605"/>
<keyword evidence="4" id="KW-0732">Signal</keyword>
<evidence type="ECO:0000256" key="2">
    <source>
        <dbReference type="ARBA" id="ARBA00022801"/>
    </source>
</evidence>
<dbReference type="AlphaFoldDB" id="A0A0U2XDC5"/>
<keyword evidence="2" id="KW-0378">Hydrolase</keyword>
<dbReference type="Gene3D" id="4.10.80.30">
    <property type="entry name" value="DNA polymerase, domain 6"/>
    <property type="match status" value="1"/>
</dbReference>
<evidence type="ECO:0000313" key="6">
    <source>
        <dbReference type="EMBL" id="ALS38144.1"/>
    </source>
</evidence>
<dbReference type="STRING" id="118060.ATZ35_13605"/>
<keyword evidence="7" id="KW-1185">Reference proteome</keyword>
<reference evidence="7" key="1">
    <citation type="submission" date="2015-12" db="EMBL/GenBank/DDBJ databases">
        <authorList>
            <person name="Lauer A."/>
            <person name="Humrighouse B."/>
            <person name="Loparev V."/>
            <person name="Shewmaker P.L."/>
            <person name="Whitney A.M."/>
            <person name="McLaughlin R.W."/>
        </authorList>
    </citation>
    <scope>NUCLEOTIDE SEQUENCE [LARGE SCALE GENOMIC DNA]</scope>
    <source>
        <strain evidence="7">LMG 26678</strain>
    </source>
</reference>
<evidence type="ECO:0000256" key="4">
    <source>
        <dbReference type="SAM" id="SignalP"/>
    </source>
</evidence>
<evidence type="ECO:0000256" key="1">
    <source>
        <dbReference type="ARBA" id="ARBA00010266"/>
    </source>
</evidence>
<dbReference type="PANTHER" id="PTHR33308:SF9">
    <property type="entry name" value="PEPTIDOGLYCAN HYDROLASE FLGJ"/>
    <property type="match status" value="1"/>
</dbReference>
<dbReference type="SMART" id="SM00047">
    <property type="entry name" value="LYZ2"/>
    <property type="match status" value="1"/>
</dbReference>
<dbReference type="RefSeq" id="WP_244148170.1">
    <property type="nucleotide sequence ID" value="NZ_CP013655.1"/>
</dbReference>
<dbReference type="Gene3D" id="1.10.530.10">
    <property type="match status" value="1"/>
</dbReference>
<dbReference type="Proteomes" id="UP000067523">
    <property type="component" value="Chromosome"/>
</dbReference>